<reference evidence="1 2" key="1">
    <citation type="journal article" date="2015" name="Annu Rev Anim Biosci">
        <title>The Genome 10K Project: a way forward.</title>
        <authorList>
            <person name="Koepfli K.P."/>
            <person name="Paten B."/>
            <person name="O'Brien S.J."/>
            <person name="Koepfli K.P."/>
            <person name="Paten B."/>
            <person name="Antunes A."/>
            <person name="Belov K."/>
            <person name="Bustamante C."/>
            <person name="Castoe T.A."/>
            <person name="Clawson H."/>
            <person name="Crawford A.J."/>
            <person name="Diekhans M."/>
            <person name="Distel D."/>
            <person name="Durbin R."/>
            <person name="Earl D."/>
            <person name="Fujita M.K."/>
            <person name="Gamble T."/>
            <person name="Georges A."/>
            <person name="Gemmell N."/>
            <person name="Gilbert M.T."/>
            <person name="Graves J.M."/>
            <person name="Green R.E."/>
            <person name="Hickey G."/>
            <person name="Jarvis E.D."/>
            <person name="Johnson W."/>
            <person name="Komissarov A."/>
            <person name="Korf I."/>
            <person name="Kuhn R."/>
            <person name="Larkin D.M."/>
            <person name="Lewin H."/>
            <person name="Lopez J.V."/>
            <person name="Ma J."/>
            <person name="Marques-Bonet T."/>
            <person name="Miller W."/>
            <person name="Murphy R."/>
            <person name="Pevzner P."/>
            <person name="Shapiro B."/>
            <person name="Steiner C."/>
            <person name="Tamazian G."/>
            <person name="Venkatesh B."/>
            <person name="Wang J."/>
            <person name="Wayne R."/>
            <person name="Wiley E."/>
            <person name="Yang H."/>
            <person name="Zhang G."/>
            <person name="Haussler D."/>
            <person name="Ryder O."/>
            <person name="O'Brien S.J."/>
        </authorList>
    </citation>
    <scope>NUCLEOTIDE SEQUENCE</scope>
</reference>
<organism evidence="1 2">
    <name type="scientific">Rhinolophus ferrumequinum</name>
    <name type="common">Greater horseshoe bat</name>
    <dbReference type="NCBI Taxonomy" id="59479"/>
    <lineage>
        <taxon>Eukaryota</taxon>
        <taxon>Metazoa</taxon>
        <taxon>Chordata</taxon>
        <taxon>Craniata</taxon>
        <taxon>Vertebrata</taxon>
        <taxon>Euteleostomi</taxon>
        <taxon>Mammalia</taxon>
        <taxon>Eutheria</taxon>
        <taxon>Laurasiatheria</taxon>
        <taxon>Chiroptera</taxon>
        <taxon>Yinpterochiroptera</taxon>
        <taxon>Rhinolophoidea</taxon>
        <taxon>Rhinolophidae</taxon>
        <taxon>Rhinolophinae</taxon>
        <taxon>Rhinolophus</taxon>
    </lineage>
</organism>
<dbReference type="AlphaFoldDB" id="A0A671FFZ4"/>
<sequence>MVEPLHLLISHSDFIFCELPVHSLPIFLAVQYPIRKYNGRKCPIYNNNKEYIGKFLKSR</sequence>
<reference evidence="1" key="4">
    <citation type="submission" date="2025-08" db="UniProtKB">
        <authorList>
            <consortium name="Ensembl"/>
        </authorList>
    </citation>
    <scope>IDENTIFICATION</scope>
</reference>
<keyword evidence="2" id="KW-1185">Reference proteome</keyword>
<accession>A0A671FFZ4</accession>
<reference evidence="1 2" key="2">
    <citation type="journal article" date="2018" name="Annu Rev Anim Biosci">
        <title>Bat Biology, Genomes, and the Bat1K Project: To Generate Chromosome-Level Genomes for All Living Bat Species.</title>
        <authorList>
            <person name="Teeling E.C."/>
            <person name="Vernes S.C."/>
            <person name="Davalos L.M."/>
            <person name="Ray D.A."/>
            <person name="Gilbert M.T.P."/>
            <person name="Myers E."/>
        </authorList>
    </citation>
    <scope>NUCLEOTIDE SEQUENCE</scope>
</reference>
<dbReference type="Ensembl" id="ENSRFET00010026718.1">
    <property type="protein sequence ID" value="ENSRFEP00010024581.1"/>
    <property type="gene ID" value="ENSRFEG00010016374.1"/>
</dbReference>
<reference evidence="2" key="3">
    <citation type="submission" date="2018-12" db="EMBL/GenBank/DDBJ databases">
        <title>G10K-VGP greater horseshoe bat female genome, primary haplotype.</title>
        <authorList>
            <person name="Teeling E."/>
            <person name="Myers G."/>
            <person name="Vernes S."/>
            <person name="Pippel M."/>
            <person name="Winkler S."/>
            <person name="Fedrigo O."/>
            <person name="Rhie A."/>
            <person name="Koren S."/>
            <person name="Phillippy A."/>
            <person name="Lewin H."/>
            <person name="Damas J."/>
            <person name="Howe K."/>
            <person name="Mountcastle J."/>
            <person name="Jarvis E.D."/>
        </authorList>
    </citation>
    <scope>NUCLEOTIDE SEQUENCE [LARGE SCALE GENOMIC DNA]</scope>
</reference>
<evidence type="ECO:0000313" key="2">
    <source>
        <dbReference type="Proteomes" id="UP000472240"/>
    </source>
</evidence>
<protein>
    <submittedName>
        <fullName evidence="1">Uncharacterized protein</fullName>
    </submittedName>
</protein>
<dbReference type="InParanoid" id="A0A671FFZ4"/>
<proteinExistence type="predicted"/>
<evidence type="ECO:0000313" key="1">
    <source>
        <dbReference type="Ensembl" id="ENSRFEP00010024581.1"/>
    </source>
</evidence>
<reference evidence="1" key="5">
    <citation type="submission" date="2025-09" db="UniProtKB">
        <authorList>
            <consortium name="Ensembl"/>
        </authorList>
    </citation>
    <scope>IDENTIFICATION</scope>
</reference>
<dbReference type="Proteomes" id="UP000472240">
    <property type="component" value="Chromosome 20"/>
</dbReference>
<name>A0A671FFZ4_RHIFE</name>